<dbReference type="Gramene" id="KGN57225">
    <property type="protein sequence ID" value="KGN57225"/>
    <property type="gene ID" value="Csa_3G171820"/>
</dbReference>
<name>A0A0A0L5I0_CUCSA</name>
<dbReference type="eggNOG" id="ENOG502S3J8">
    <property type="taxonomic scope" value="Eukaryota"/>
</dbReference>
<dbReference type="OMA" id="GFCHEGG"/>
<dbReference type="AlphaFoldDB" id="A0A0A0L5I0"/>
<reference evidence="2 3" key="2">
    <citation type="journal article" date="2009" name="PLoS ONE">
        <title>An integrated genetic and cytogenetic map of the cucumber genome.</title>
        <authorList>
            <person name="Ren Y."/>
            <person name="Zhang Z."/>
            <person name="Liu J."/>
            <person name="Staub J.E."/>
            <person name="Han Y."/>
            <person name="Cheng Z."/>
            <person name="Li X."/>
            <person name="Lu J."/>
            <person name="Miao H."/>
            <person name="Kang H."/>
            <person name="Xie B."/>
            <person name="Gu X."/>
            <person name="Wang X."/>
            <person name="Du Y."/>
            <person name="Jin W."/>
            <person name="Huang S."/>
        </authorList>
    </citation>
    <scope>NUCLEOTIDE SEQUENCE [LARGE SCALE GENOMIC DNA]</scope>
    <source>
        <strain evidence="3">cv. 9930</strain>
    </source>
</reference>
<organism evidence="2 3">
    <name type="scientific">Cucumis sativus</name>
    <name type="common">Cucumber</name>
    <dbReference type="NCBI Taxonomy" id="3659"/>
    <lineage>
        <taxon>Eukaryota</taxon>
        <taxon>Viridiplantae</taxon>
        <taxon>Streptophyta</taxon>
        <taxon>Embryophyta</taxon>
        <taxon>Tracheophyta</taxon>
        <taxon>Spermatophyta</taxon>
        <taxon>Magnoliopsida</taxon>
        <taxon>eudicotyledons</taxon>
        <taxon>Gunneridae</taxon>
        <taxon>Pentapetalae</taxon>
        <taxon>rosids</taxon>
        <taxon>fabids</taxon>
        <taxon>Cucurbitales</taxon>
        <taxon>Cucurbitaceae</taxon>
        <taxon>Benincaseae</taxon>
        <taxon>Cucumis</taxon>
    </lineage>
</organism>
<comment type="similarity">
    <text evidence="1">Belongs to the ARG7 family.</text>
</comment>
<dbReference type="PANTHER" id="PTHR31374:SF304">
    <property type="entry name" value="OS04G0537100 PROTEIN"/>
    <property type="match status" value="1"/>
</dbReference>
<gene>
    <name evidence="2" type="ORF">Csa_3G171820</name>
</gene>
<proteinExistence type="inferred from homology"/>
<reference evidence="2 3" key="3">
    <citation type="journal article" date="2010" name="BMC Genomics">
        <title>Transcriptome sequencing and comparative analysis of cucumber flowers with different sex types.</title>
        <authorList>
            <person name="Guo S."/>
            <person name="Zheng Y."/>
            <person name="Joung J.G."/>
            <person name="Liu S."/>
            <person name="Zhang Z."/>
            <person name="Crasta O.R."/>
            <person name="Sobral B.W."/>
            <person name="Xu Y."/>
            <person name="Huang S."/>
            <person name="Fei Z."/>
        </authorList>
    </citation>
    <scope>NUCLEOTIDE SEQUENCE [LARGE SCALE GENOMIC DNA]</scope>
    <source>
        <strain evidence="3">cv. 9930</strain>
    </source>
</reference>
<reference evidence="2 3" key="1">
    <citation type="journal article" date="2009" name="Nat. Genet.">
        <title>The genome of the cucumber, Cucumis sativus L.</title>
        <authorList>
            <person name="Huang S."/>
            <person name="Li R."/>
            <person name="Zhang Z."/>
            <person name="Li L."/>
            <person name="Gu X."/>
            <person name="Fan W."/>
            <person name="Lucas W.J."/>
            <person name="Wang X."/>
            <person name="Xie B."/>
            <person name="Ni P."/>
            <person name="Ren Y."/>
            <person name="Zhu H."/>
            <person name="Li J."/>
            <person name="Lin K."/>
            <person name="Jin W."/>
            <person name="Fei Z."/>
            <person name="Li G."/>
            <person name="Staub J."/>
            <person name="Kilian A."/>
            <person name="van der Vossen E.A."/>
            <person name="Wu Y."/>
            <person name="Guo J."/>
            <person name="He J."/>
            <person name="Jia Z."/>
            <person name="Ren Y."/>
            <person name="Tian G."/>
            <person name="Lu Y."/>
            <person name="Ruan J."/>
            <person name="Qian W."/>
            <person name="Wang M."/>
            <person name="Huang Q."/>
            <person name="Li B."/>
            <person name="Xuan Z."/>
            <person name="Cao J."/>
            <person name="Asan"/>
            <person name="Wu Z."/>
            <person name="Zhang J."/>
            <person name="Cai Q."/>
            <person name="Bai Y."/>
            <person name="Zhao B."/>
            <person name="Han Y."/>
            <person name="Li Y."/>
            <person name="Li X."/>
            <person name="Wang S."/>
            <person name="Shi Q."/>
            <person name="Liu S."/>
            <person name="Cho W.K."/>
            <person name="Kim J.Y."/>
            <person name="Xu Y."/>
            <person name="Heller-Uszynska K."/>
            <person name="Miao H."/>
            <person name="Cheng Z."/>
            <person name="Zhang S."/>
            <person name="Wu J."/>
            <person name="Yang Y."/>
            <person name="Kang H."/>
            <person name="Li M."/>
            <person name="Liang H."/>
            <person name="Ren X."/>
            <person name="Shi Z."/>
            <person name="Wen M."/>
            <person name="Jian M."/>
            <person name="Yang H."/>
            <person name="Zhang G."/>
            <person name="Yang Z."/>
            <person name="Chen R."/>
            <person name="Liu S."/>
            <person name="Li J."/>
            <person name="Ma L."/>
            <person name="Liu H."/>
            <person name="Zhou Y."/>
            <person name="Zhao J."/>
            <person name="Fang X."/>
            <person name="Li G."/>
            <person name="Fang L."/>
            <person name="Li Y."/>
            <person name="Liu D."/>
            <person name="Zheng H."/>
            <person name="Zhang Y."/>
            <person name="Qin N."/>
            <person name="Li Z."/>
            <person name="Yang G."/>
            <person name="Yang S."/>
            <person name="Bolund L."/>
            <person name="Kristiansen K."/>
            <person name="Zheng H."/>
            <person name="Li S."/>
            <person name="Zhang X."/>
            <person name="Yang H."/>
            <person name="Wang J."/>
            <person name="Sun R."/>
            <person name="Zhang B."/>
            <person name="Jiang S."/>
            <person name="Wang J."/>
            <person name="Du Y."/>
            <person name="Li S."/>
        </authorList>
    </citation>
    <scope>NUCLEOTIDE SEQUENCE [LARGE SCALE GENOMIC DNA]</scope>
    <source>
        <strain evidence="3">cv. 9930</strain>
    </source>
</reference>
<evidence type="ECO:0000313" key="2">
    <source>
        <dbReference type="EMBL" id="KGN57225.1"/>
    </source>
</evidence>
<dbReference type="InterPro" id="IPR003676">
    <property type="entry name" value="SAUR_fam"/>
</dbReference>
<dbReference type="KEGG" id="csv:101208334"/>
<dbReference type="Proteomes" id="UP000029981">
    <property type="component" value="Chromosome 3"/>
</dbReference>
<keyword evidence="3" id="KW-1185">Reference proteome</keyword>
<dbReference type="Pfam" id="PF02519">
    <property type="entry name" value="Auxin_inducible"/>
    <property type="match status" value="1"/>
</dbReference>
<dbReference type="PANTHER" id="PTHR31374">
    <property type="entry name" value="AUXIN-INDUCED PROTEIN-LIKE-RELATED"/>
    <property type="match status" value="1"/>
</dbReference>
<sequence>MRRIRGFKLGKHIRRISNWILHRRRRNRSGYSLLSSGRSTKPIAKLLRWGRRLRDGAKSICSSRRRLSYVPLDRDLKEKKSAAVPKGHLAVYVGQNDGEFHRVLVPVIYFNHPLFGELLREAEEEYGFEHEGGITIPCPYAEFENVQSRIKSGSSGRKAPWKKLGCYGD</sequence>
<accession>A0A0A0L5I0</accession>
<evidence type="ECO:0000313" key="3">
    <source>
        <dbReference type="Proteomes" id="UP000029981"/>
    </source>
</evidence>
<dbReference type="GO" id="GO:0009733">
    <property type="term" value="P:response to auxin"/>
    <property type="evidence" value="ECO:0007669"/>
    <property type="project" value="InterPro"/>
</dbReference>
<dbReference type="EMBL" id="CM002924">
    <property type="protein sequence ID" value="KGN57225.1"/>
    <property type="molecule type" value="Genomic_DNA"/>
</dbReference>
<evidence type="ECO:0000256" key="1">
    <source>
        <dbReference type="ARBA" id="ARBA00006974"/>
    </source>
</evidence>
<dbReference type="OrthoDB" id="1026046at2759"/>
<reference evidence="2 3" key="4">
    <citation type="journal article" date="2011" name="BMC Genomics">
        <title>RNA-Seq improves annotation of protein-coding genes in the cucumber genome.</title>
        <authorList>
            <person name="Li Z."/>
            <person name="Zhang Z."/>
            <person name="Yan P."/>
            <person name="Huang S."/>
            <person name="Fei Z."/>
            <person name="Lin K."/>
        </authorList>
    </citation>
    <scope>NUCLEOTIDE SEQUENCE [LARGE SCALE GENOMIC DNA]</scope>
    <source>
        <strain evidence="3">cv. 9930</strain>
    </source>
</reference>
<dbReference type="STRING" id="3659.A0A0A0L5I0"/>
<protein>
    <submittedName>
        <fullName evidence="2">Uncharacterized protein</fullName>
    </submittedName>
</protein>